<name>A0AAD6YCU6_9AGAR</name>
<evidence type="ECO:0000256" key="8">
    <source>
        <dbReference type="PIRSR" id="PIRSR602401-1"/>
    </source>
</evidence>
<dbReference type="InterPro" id="IPR036396">
    <property type="entry name" value="Cyt_P450_sf"/>
</dbReference>
<dbReference type="CDD" id="cd11063">
    <property type="entry name" value="CYP52"/>
    <property type="match status" value="1"/>
</dbReference>
<dbReference type="PANTHER" id="PTHR24287">
    <property type="entry name" value="P450, PUTATIVE (EUROFUNG)-RELATED"/>
    <property type="match status" value="1"/>
</dbReference>
<keyword evidence="7 9" id="KW-0503">Monooxygenase</keyword>
<keyword evidence="6 8" id="KW-0408">Iron</keyword>
<dbReference type="GO" id="GO:0005506">
    <property type="term" value="F:iron ion binding"/>
    <property type="evidence" value="ECO:0007669"/>
    <property type="project" value="InterPro"/>
</dbReference>
<evidence type="ECO:0000256" key="10">
    <source>
        <dbReference type="SAM" id="Phobius"/>
    </source>
</evidence>
<dbReference type="InterPro" id="IPR047146">
    <property type="entry name" value="Cyt_P450_E_CYP52_fungi"/>
</dbReference>
<accession>A0AAD6YCU6</accession>
<dbReference type="PRINTS" id="PR00385">
    <property type="entry name" value="P450"/>
</dbReference>
<keyword evidence="12" id="KW-1185">Reference proteome</keyword>
<feature type="binding site" description="axial binding residue" evidence="8">
    <location>
        <position position="509"/>
    </location>
    <ligand>
        <name>heme</name>
        <dbReference type="ChEBI" id="CHEBI:30413"/>
    </ligand>
    <ligandPart>
        <name>Fe</name>
        <dbReference type="ChEBI" id="CHEBI:18248"/>
    </ligandPart>
</feature>
<evidence type="ECO:0000313" key="12">
    <source>
        <dbReference type="Proteomes" id="UP001219525"/>
    </source>
</evidence>
<dbReference type="InterPro" id="IPR017972">
    <property type="entry name" value="Cyt_P450_CS"/>
</dbReference>
<evidence type="ECO:0000313" key="11">
    <source>
        <dbReference type="EMBL" id="KAJ7212195.1"/>
    </source>
</evidence>
<keyword evidence="3 8" id="KW-0349">Heme</keyword>
<protein>
    <submittedName>
        <fullName evidence="11">Cytochrome P450</fullName>
    </submittedName>
</protein>
<comment type="similarity">
    <text evidence="2 9">Belongs to the cytochrome P450 family.</text>
</comment>
<sequence>MFAPGVVFIARKALVVGVPVASSAALIRKLAVSLGFSIPTWVLLSACAASVPFYTTLRLLLRYLRQRREAATMGARLAPTTTDGKWPGNLDLLLNMMKIWKYGYPGDGLREVLEQVGPTVNLRVLYEDIIITTCPEHLKLILATDFNNYVKGDKFQYAMSSVLGTGVFNSDGKLMWKFHRAMTRPFFSRDRISHFEIFDRHADQVISHLKTRMKTGYAVDFQDLIGRFTMDSASEFLLGSCVNSLHASLPLPHNAPPFTTIESDSGHAQVAMAFLAAFNESMLHICNRARVGWAWPLTEMWYDKTVEPMKIVSAYIDPIIQEAVEKKKLANSLHVNSDKQEDEDRADGSLLDELLNSTSAGKDTTQWTTTVIVYFLATHPSVNARLRQEILQHVGPTRRPTYDDIRDMKYLRAVINEAMRLYPSSYHFFNRESINATTWPSPDPNEKPIYIPAGTQVPYSVILMHRRKDLWGPDAEEFDPDRWLDERLKTYLLANSFQFLPFNAGPRICLGQQFAYNEMSFILVRLLQNFSSFSLETDAFRPETRPAPEWAALEGRKGADKFWARMHLTMYSEGGMWLKMQEAETV</sequence>
<dbReference type="GO" id="GO:0016705">
    <property type="term" value="F:oxidoreductase activity, acting on paired donors, with incorporation or reduction of molecular oxygen"/>
    <property type="evidence" value="ECO:0007669"/>
    <property type="project" value="InterPro"/>
</dbReference>
<dbReference type="SUPFAM" id="SSF48264">
    <property type="entry name" value="Cytochrome P450"/>
    <property type="match status" value="1"/>
</dbReference>
<dbReference type="InterPro" id="IPR001128">
    <property type="entry name" value="Cyt_P450"/>
</dbReference>
<keyword evidence="5 9" id="KW-0560">Oxidoreductase</keyword>
<dbReference type="PROSITE" id="PS00086">
    <property type="entry name" value="CYTOCHROME_P450"/>
    <property type="match status" value="1"/>
</dbReference>
<evidence type="ECO:0000256" key="4">
    <source>
        <dbReference type="ARBA" id="ARBA00022723"/>
    </source>
</evidence>
<dbReference type="GO" id="GO:0004497">
    <property type="term" value="F:monooxygenase activity"/>
    <property type="evidence" value="ECO:0007669"/>
    <property type="project" value="UniProtKB-KW"/>
</dbReference>
<evidence type="ECO:0000256" key="9">
    <source>
        <dbReference type="RuleBase" id="RU000461"/>
    </source>
</evidence>
<evidence type="ECO:0000256" key="3">
    <source>
        <dbReference type="ARBA" id="ARBA00022617"/>
    </source>
</evidence>
<keyword evidence="10" id="KW-0472">Membrane</keyword>
<comment type="caution">
    <text evidence="11">The sequence shown here is derived from an EMBL/GenBank/DDBJ whole genome shotgun (WGS) entry which is preliminary data.</text>
</comment>
<proteinExistence type="inferred from homology"/>
<dbReference type="InterPro" id="IPR002401">
    <property type="entry name" value="Cyt_P450_E_grp-I"/>
</dbReference>
<feature type="non-terminal residue" evidence="11">
    <location>
        <position position="1"/>
    </location>
</feature>
<dbReference type="AlphaFoldDB" id="A0AAD6YCU6"/>
<evidence type="ECO:0000256" key="7">
    <source>
        <dbReference type="ARBA" id="ARBA00023033"/>
    </source>
</evidence>
<evidence type="ECO:0000256" key="2">
    <source>
        <dbReference type="ARBA" id="ARBA00010617"/>
    </source>
</evidence>
<keyword evidence="10" id="KW-0812">Transmembrane</keyword>
<dbReference type="Gene3D" id="1.10.630.10">
    <property type="entry name" value="Cytochrome P450"/>
    <property type="match status" value="1"/>
</dbReference>
<dbReference type="Proteomes" id="UP001219525">
    <property type="component" value="Unassembled WGS sequence"/>
</dbReference>
<gene>
    <name evidence="11" type="ORF">GGX14DRAFT_622355</name>
</gene>
<feature type="transmembrane region" description="Helical" evidence="10">
    <location>
        <begin position="41"/>
        <end position="61"/>
    </location>
</feature>
<dbReference type="EMBL" id="JARJCW010000024">
    <property type="protein sequence ID" value="KAJ7212195.1"/>
    <property type="molecule type" value="Genomic_DNA"/>
</dbReference>
<keyword evidence="10" id="KW-1133">Transmembrane helix</keyword>
<dbReference type="GO" id="GO:0020037">
    <property type="term" value="F:heme binding"/>
    <property type="evidence" value="ECO:0007669"/>
    <property type="project" value="InterPro"/>
</dbReference>
<evidence type="ECO:0000256" key="5">
    <source>
        <dbReference type="ARBA" id="ARBA00023002"/>
    </source>
</evidence>
<keyword evidence="4 8" id="KW-0479">Metal-binding</keyword>
<dbReference type="PRINTS" id="PR00463">
    <property type="entry name" value="EP450I"/>
</dbReference>
<dbReference type="Pfam" id="PF00067">
    <property type="entry name" value="p450"/>
    <property type="match status" value="1"/>
</dbReference>
<organism evidence="11 12">
    <name type="scientific">Mycena pura</name>
    <dbReference type="NCBI Taxonomy" id="153505"/>
    <lineage>
        <taxon>Eukaryota</taxon>
        <taxon>Fungi</taxon>
        <taxon>Dikarya</taxon>
        <taxon>Basidiomycota</taxon>
        <taxon>Agaricomycotina</taxon>
        <taxon>Agaricomycetes</taxon>
        <taxon>Agaricomycetidae</taxon>
        <taxon>Agaricales</taxon>
        <taxon>Marasmiineae</taxon>
        <taxon>Mycenaceae</taxon>
        <taxon>Mycena</taxon>
    </lineage>
</organism>
<comment type="cofactor">
    <cofactor evidence="1 8">
        <name>heme</name>
        <dbReference type="ChEBI" id="CHEBI:30413"/>
    </cofactor>
</comment>
<evidence type="ECO:0000256" key="1">
    <source>
        <dbReference type="ARBA" id="ARBA00001971"/>
    </source>
</evidence>
<dbReference type="PANTHER" id="PTHR24287:SF1">
    <property type="entry name" value="P450, PUTATIVE (EUROFUNG)-RELATED"/>
    <property type="match status" value="1"/>
</dbReference>
<reference evidence="11" key="1">
    <citation type="submission" date="2023-03" db="EMBL/GenBank/DDBJ databases">
        <title>Massive genome expansion in bonnet fungi (Mycena s.s.) driven by repeated elements and novel gene families across ecological guilds.</title>
        <authorList>
            <consortium name="Lawrence Berkeley National Laboratory"/>
            <person name="Harder C.B."/>
            <person name="Miyauchi S."/>
            <person name="Viragh M."/>
            <person name="Kuo A."/>
            <person name="Thoen E."/>
            <person name="Andreopoulos B."/>
            <person name="Lu D."/>
            <person name="Skrede I."/>
            <person name="Drula E."/>
            <person name="Henrissat B."/>
            <person name="Morin E."/>
            <person name="Kohler A."/>
            <person name="Barry K."/>
            <person name="LaButti K."/>
            <person name="Morin E."/>
            <person name="Salamov A."/>
            <person name="Lipzen A."/>
            <person name="Mereny Z."/>
            <person name="Hegedus B."/>
            <person name="Baldrian P."/>
            <person name="Stursova M."/>
            <person name="Weitz H."/>
            <person name="Taylor A."/>
            <person name="Grigoriev I.V."/>
            <person name="Nagy L.G."/>
            <person name="Martin F."/>
            <person name="Kauserud H."/>
        </authorList>
    </citation>
    <scope>NUCLEOTIDE SEQUENCE</scope>
    <source>
        <strain evidence="11">9144</strain>
    </source>
</reference>
<evidence type="ECO:0000256" key="6">
    <source>
        <dbReference type="ARBA" id="ARBA00023004"/>
    </source>
</evidence>